<gene>
    <name evidence="8" type="ORF">OTU49_011915</name>
</gene>
<feature type="transmembrane region" description="Helical" evidence="6">
    <location>
        <begin position="254"/>
        <end position="279"/>
    </location>
</feature>
<sequence length="345" mass="39372">MAFFLLWVWVMVSLATAKHLGIASLQSSHLEAVNNHSADRILGISSNLSTAQPKSTPQQVLQYMDPTWVRSLWWVWVIGLVWVAEFILGCQQMIIAAAVSTWYFSRQEGRGKVRHPVWWSWRTLLLYHLGTVAKGSLLITICKLPRLIIQWVTKKCKDPEHSCARCCLRLCCCCLWCFEHFLKYMNHNAYTVTATRGTAFCTSAKIAWRVVLTNMLQVATVNSVGDLMLFLAKVAVTGTVCCIALPVLHADPTLHLYAIPLIVTAVFAFFITHCVFSVYEMAVDTLFLCFSDDYNTYDTTDGRDLVADKELYEFMVKHEDIDRKNSRKSRRRDPPETIRFKEGTV</sequence>
<dbReference type="AlphaFoldDB" id="A0AAW0W1A1"/>
<keyword evidence="5 6" id="KW-0472">Membrane</keyword>
<evidence type="ECO:0000256" key="1">
    <source>
        <dbReference type="ARBA" id="ARBA00004141"/>
    </source>
</evidence>
<feature type="transmembrane region" description="Helical" evidence="6">
    <location>
        <begin position="227"/>
        <end position="248"/>
    </location>
</feature>
<keyword evidence="3 6" id="KW-0812">Transmembrane</keyword>
<evidence type="ECO:0000256" key="5">
    <source>
        <dbReference type="ARBA" id="ARBA00023136"/>
    </source>
</evidence>
<name>A0AAW0W1A1_CHEQU</name>
<evidence type="ECO:0000256" key="6">
    <source>
        <dbReference type="RuleBase" id="RU368066"/>
    </source>
</evidence>
<dbReference type="Proteomes" id="UP001445076">
    <property type="component" value="Unassembled WGS sequence"/>
</dbReference>
<comment type="similarity">
    <text evidence="2 6">Belongs to the CTL (choline transporter-like) family.</text>
</comment>
<dbReference type="PANTHER" id="PTHR12385:SF12">
    <property type="entry name" value="CHOLINE TRANSPORTER-LIKE PROTEIN"/>
    <property type="match status" value="1"/>
</dbReference>
<dbReference type="GO" id="GO:0022857">
    <property type="term" value="F:transmembrane transporter activity"/>
    <property type="evidence" value="ECO:0007669"/>
    <property type="project" value="UniProtKB-UniRule"/>
</dbReference>
<evidence type="ECO:0000313" key="8">
    <source>
        <dbReference type="EMBL" id="KAK8723213.1"/>
    </source>
</evidence>
<evidence type="ECO:0000256" key="3">
    <source>
        <dbReference type="ARBA" id="ARBA00022692"/>
    </source>
</evidence>
<dbReference type="EMBL" id="JARKIK010000091">
    <property type="protein sequence ID" value="KAK8723213.1"/>
    <property type="molecule type" value="Genomic_DNA"/>
</dbReference>
<organism evidence="8 9">
    <name type="scientific">Cherax quadricarinatus</name>
    <name type="common">Australian red claw crayfish</name>
    <dbReference type="NCBI Taxonomy" id="27406"/>
    <lineage>
        <taxon>Eukaryota</taxon>
        <taxon>Metazoa</taxon>
        <taxon>Ecdysozoa</taxon>
        <taxon>Arthropoda</taxon>
        <taxon>Crustacea</taxon>
        <taxon>Multicrustacea</taxon>
        <taxon>Malacostraca</taxon>
        <taxon>Eumalacostraca</taxon>
        <taxon>Eucarida</taxon>
        <taxon>Decapoda</taxon>
        <taxon>Pleocyemata</taxon>
        <taxon>Astacidea</taxon>
        <taxon>Parastacoidea</taxon>
        <taxon>Parastacidae</taxon>
        <taxon>Cherax</taxon>
    </lineage>
</organism>
<evidence type="ECO:0000256" key="2">
    <source>
        <dbReference type="ARBA" id="ARBA00007168"/>
    </source>
</evidence>
<keyword evidence="9" id="KW-1185">Reference proteome</keyword>
<dbReference type="GO" id="GO:0005886">
    <property type="term" value="C:plasma membrane"/>
    <property type="evidence" value="ECO:0007669"/>
    <property type="project" value="UniProtKB-SubCell"/>
</dbReference>
<feature type="signal peptide" evidence="7">
    <location>
        <begin position="1"/>
        <end position="17"/>
    </location>
</feature>
<protein>
    <recommendedName>
        <fullName evidence="6">Choline transporter-like protein</fullName>
    </recommendedName>
</protein>
<evidence type="ECO:0000256" key="4">
    <source>
        <dbReference type="ARBA" id="ARBA00022989"/>
    </source>
</evidence>
<keyword evidence="4 6" id="KW-1133">Transmembrane helix</keyword>
<comment type="caution">
    <text evidence="8">The sequence shown here is derived from an EMBL/GenBank/DDBJ whole genome shotgun (WGS) entry which is preliminary data.</text>
</comment>
<evidence type="ECO:0000256" key="7">
    <source>
        <dbReference type="SAM" id="SignalP"/>
    </source>
</evidence>
<dbReference type="InterPro" id="IPR007603">
    <property type="entry name" value="Choline_transptr-like"/>
</dbReference>
<dbReference type="Pfam" id="PF04515">
    <property type="entry name" value="Choline_transpo"/>
    <property type="match status" value="1"/>
</dbReference>
<reference evidence="8 9" key="1">
    <citation type="journal article" date="2024" name="BMC Genomics">
        <title>Genome assembly of redclaw crayfish (Cherax quadricarinatus) provides insights into its immune adaptation and hypoxia tolerance.</title>
        <authorList>
            <person name="Liu Z."/>
            <person name="Zheng J."/>
            <person name="Li H."/>
            <person name="Fang K."/>
            <person name="Wang S."/>
            <person name="He J."/>
            <person name="Zhou D."/>
            <person name="Weng S."/>
            <person name="Chi M."/>
            <person name="Gu Z."/>
            <person name="He J."/>
            <person name="Li F."/>
            <person name="Wang M."/>
        </authorList>
    </citation>
    <scope>NUCLEOTIDE SEQUENCE [LARGE SCALE GENOMIC DNA]</scope>
    <source>
        <strain evidence="8">ZL_2023a</strain>
    </source>
</reference>
<keyword evidence="7" id="KW-0732">Signal</keyword>
<comment type="caution">
    <text evidence="6">Lacks conserved residue(s) required for the propagation of feature annotation.</text>
</comment>
<evidence type="ECO:0000313" key="9">
    <source>
        <dbReference type="Proteomes" id="UP001445076"/>
    </source>
</evidence>
<dbReference type="PANTHER" id="PTHR12385">
    <property type="entry name" value="CHOLINE TRANSPORTER-LIKE (SLC FAMILY 44)"/>
    <property type="match status" value="1"/>
</dbReference>
<proteinExistence type="inferred from homology"/>
<comment type="function">
    <text evidence="6">Choline transporter.</text>
</comment>
<comment type="subcellular location">
    <subcellularLocation>
        <location evidence="6">Cell membrane</location>
        <topology evidence="6">Multi-pass membrane protein</topology>
    </subcellularLocation>
    <subcellularLocation>
        <location evidence="1">Membrane</location>
        <topology evidence="1">Multi-pass membrane protein</topology>
    </subcellularLocation>
</comment>
<accession>A0AAW0W1A1</accession>
<feature type="transmembrane region" description="Helical" evidence="6">
    <location>
        <begin position="73"/>
        <end position="104"/>
    </location>
</feature>
<feature type="chain" id="PRO_5043351222" description="Choline transporter-like protein" evidence="7">
    <location>
        <begin position="18"/>
        <end position="345"/>
    </location>
</feature>